<dbReference type="RefSeq" id="WP_221496628.1">
    <property type="nucleotide sequence ID" value="NZ_JACHJB010000002.1"/>
</dbReference>
<reference evidence="5 6" key="1">
    <citation type="submission" date="2020-08" db="EMBL/GenBank/DDBJ databases">
        <title>Sequencing the genomes of 1000 actinobacteria strains.</title>
        <authorList>
            <person name="Klenk H.-P."/>
        </authorList>
    </citation>
    <scope>NUCLEOTIDE SEQUENCE [LARGE SCALE GENOMIC DNA]</scope>
    <source>
        <strain evidence="5 6">DSM 45913</strain>
    </source>
</reference>
<evidence type="ECO:0000256" key="4">
    <source>
        <dbReference type="SAM" id="MobiDB-lite"/>
    </source>
</evidence>
<evidence type="ECO:0000313" key="6">
    <source>
        <dbReference type="Proteomes" id="UP000583800"/>
    </source>
</evidence>
<proteinExistence type="inferred from homology"/>
<accession>A0A7X0F236</accession>
<evidence type="ECO:0000313" key="5">
    <source>
        <dbReference type="EMBL" id="MBB6349641.1"/>
    </source>
</evidence>
<dbReference type="GO" id="GO:0031411">
    <property type="term" value="C:gas vesicle"/>
    <property type="evidence" value="ECO:0007669"/>
    <property type="project" value="UniProtKB-SubCell"/>
</dbReference>
<comment type="caution">
    <text evidence="5">The sequence shown here is derived from an EMBL/GenBank/DDBJ whole genome shotgun (WGS) entry which is preliminary data.</text>
</comment>
<evidence type="ECO:0000256" key="2">
    <source>
        <dbReference type="ARBA" id="ARBA00035108"/>
    </source>
</evidence>
<protein>
    <recommendedName>
        <fullName evidence="7">Gas vesicle structural protein</fullName>
    </recommendedName>
</protein>
<dbReference type="Proteomes" id="UP000583800">
    <property type="component" value="Unassembled WGS sequence"/>
</dbReference>
<name>A0A7X0F236_9ACTN</name>
<keyword evidence="6" id="KW-1185">Reference proteome</keyword>
<sequence>MRQGPAGRVSTGSAGGREPTNLGDILERVLDRGVIIAGDIRVNLLDIELLTIKLRLIIASVDTAKEMGIDWWEHDPWLSGGDRHLRAENRRLRERVAELEEGRPAHPSIEGTVEYEDEEPPRRPRTEYEEEEPPRRPRTGSTAERDRRRAARPEERRRHGR</sequence>
<dbReference type="InterPro" id="IPR000638">
    <property type="entry name" value="Gas-vesicle_GvpA-like"/>
</dbReference>
<feature type="compositionally biased region" description="Basic and acidic residues" evidence="4">
    <location>
        <begin position="143"/>
        <end position="161"/>
    </location>
</feature>
<gene>
    <name evidence="5" type="ORF">FHU36_006186</name>
</gene>
<dbReference type="PROSITE" id="PS00234">
    <property type="entry name" value="GAS_VESICLE_A_1"/>
    <property type="match status" value="1"/>
</dbReference>
<dbReference type="Pfam" id="PF00741">
    <property type="entry name" value="Gas_vesicle"/>
    <property type="match status" value="1"/>
</dbReference>
<evidence type="ECO:0000256" key="3">
    <source>
        <dbReference type="ARBA" id="ARBA00035646"/>
    </source>
</evidence>
<dbReference type="AlphaFoldDB" id="A0A7X0F236"/>
<feature type="region of interest" description="Disordered" evidence="4">
    <location>
        <begin position="98"/>
        <end position="161"/>
    </location>
</feature>
<dbReference type="EMBL" id="JACHJB010000002">
    <property type="protein sequence ID" value="MBB6349641.1"/>
    <property type="molecule type" value="Genomic_DNA"/>
</dbReference>
<comment type="similarity">
    <text evidence="3">Belongs to the gas vesicle GvpA family.</text>
</comment>
<evidence type="ECO:0000256" key="1">
    <source>
        <dbReference type="ARBA" id="ARBA00022987"/>
    </source>
</evidence>
<dbReference type="PANTHER" id="PTHR35344">
    <property type="entry name" value="GAS VESICLE STRUCTURAL PROTEIN 2-RELATED"/>
    <property type="match status" value="1"/>
</dbReference>
<dbReference type="InterPro" id="IPR050530">
    <property type="entry name" value="GvpA"/>
</dbReference>
<dbReference type="GO" id="GO:0005198">
    <property type="term" value="F:structural molecule activity"/>
    <property type="evidence" value="ECO:0007669"/>
    <property type="project" value="InterPro"/>
</dbReference>
<feature type="region of interest" description="Disordered" evidence="4">
    <location>
        <begin position="1"/>
        <end position="21"/>
    </location>
</feature>
<dbReference type="InterPro" id="IPR018493">
    <property type="entry name" value="GvpA-like_CS"/>
</dbReference>
<keyword evidence="1" id="KW-0304">Gas vesicle</keyword>
<dbReference type="PANTHER" id="PTHR35344:SF4">
    <property type="entry name" value="GAS VESICLE PROTEIN A1"/>
    <property type="match status" value="1"/>
</dbReference>
<organism evidence="5 6">
    <name type="scientific">Nonomuraea muscovyensis</name>
    <dbReference type="NCBI Taxonomy" id="1124761"/>
    <lineage>
        <taxon>Bacteria</taxon>
        <taxon>Bacillati</taxon>
        <taxon>Actinomycetota</taxon>
        <taxon>Actinomycetes</taxon>
        <taxon>Streptosporangiales</taxon>
        <taxon>Streptosporangiaceae</taxon>
        <taxon>Nonomuraea</taxon>
    </lineage>
</organism>
<dbReference type="GO" id="GO:0012506">
    <property type="term" value="C:vesicle membrane"/>
    <property type="evidence" value="ECO:0007669"/>
    <property type="project" value="InterPro"/>
</dbReference>
<evidence type="ECO:0008006" key="7">
    <source>
        <dbReference type="Google" id="ProtNLM"/>
    </source>
</evidence>
<comment type="subcellular location">
    <subcellularLocation>
        <location evidence="2">Gas vesicle</location>
    </subcellularLocation>
</comment>